<dbReference type="InterPro" id="IPR000182">
    <property type="entry name" value="GNAT_dom"/>
</dbReference>
<gene>
    <name evidence="2" type="primary">mshD</name>
    <name evidence="2" type="ORF">Pla22_43730</name>
</gene>
<name>A0A5C5WGE1_9BACT</name>
<keyword evidence="2" id="KW-0808">Transferase</keyword>
<keyword evidence="2" id="KW-0012">Acyltransferase</keyword>
<sequence length="387" mass="42970">MQIRKTGWIENKASVLTQNQANYRVESTPIELLPEKLPVWLQGISIGRAQIIVDQLRSVISDRKEDPKSQPAVIWLTATPTQTKPGDETFDPVVPVSIIAVQGRVTSQEHADTVTVIHGGPMGPSDNGAPTDNGALINNDVSSEAFVELTEAFDEQMRNRGVKFAQWATDPDPSQEATLQFECFGFAKLATLQYMSGQFPRTHSQLETDRKRNNNARLKPSPVSLRAINVDDAKSLERFVNIVEQTYVDTLDCPQLNQFRSAAQTISGYQTSTAYDPSRWFEIVDADDSAIGAVILATHSEKASELVYMALIPSARGKGLGHEVMQRVIEEIQIRLSPSEQNITIPQLVLAVDEKNVPAKRIYEAAGLKPMIRECVWGKHFTDQAMR</sequence>
<dbReference type="EMBL" id="SJPI01000003">
    <property type="protein sequence ID" value="TWT49181.1"/>
    <property type="molecule type" value="Genomic_DNA"/>
</dbReference>
<evidence type="ECO:0000313" key="3">
    <source>
        <dbReference type="Proteomes" id="UP000316598"/>
    </source>
</evidence>
<dbReference type="SUPFAM" id="SSF55729">
    <property type="entry name" value="Acyl-CoA N-acyltransferases (Nat)"/>
    <property type="match status" value="1"/>
</dbReference>
<dbReference type="OrthoDB" id="214696at2"/>
<reference evidence="2 3" key="1">
    <citation type="submission" date="2019-02" db="EMBL/GenBank/DDBJ databases">
        <title>Deep-cultivation of Planctomycetes and their phenomic and genomic characterization uncovers novel biology.</title>
        <authorList>
            <person name="Wiegand S."/>
            <person name="Jogler M."/>
            <person name="Boedeker C."/>
            <person name="Pinto D."/>
            <person name="Vollmers J."/>
            <person name="Rivas-Marin E."/>
            <person name="Kohn T."/>
            <person name="Peeters S.H."/>
            <person name="Heuer A."/>
            <person name="Rast P."/>
            <person name="Oberbeckmann S."/>
            <person name="Bunk B."/>
            <person name="Jeske O."/>
            <person name="Meyerdierks A."/>
            <person name="Storesund J.E."/>
            <person name="Kallscheuer N."/>
            <person name="Luecker S."/>
            <person name="Lage O.M."/>
            <person name="Pohl T."/>
            <person name="Merkel B.J."/>
            <person name="Hornburger P."/>
            <person name="Mueller R.-W."/>
            <person name="Bruemmer F."/>
            <person name="Labrenz M."/>
            <person name="Spormann A.M."/>
            <person name="Op Den Camp H."/>
            <person name="Overmann J."/>
            <person name="Amann R."/>
            <person name="Jetten M.S.M."/>
            <person name="Mascher T."/>
            <person name="Medema M.H."/>
            <person name="Devos D.P."/>
            <person name="Kaster A.-K."/>
            <person name="Ovreas L."/>
            <person name="Rohde M."/>
            <person name="Galperin M.Y."/>
            <person name="Jogler C."/>
        </authorList>
    </citation>
    <scope>NUCLEOTIDE SEQUENCE [LARGE SCALE GENOMIC DNA]</scope>
    <source>
        <strain evidence="2 3">Pla22</strain>
    </source>
</reference>
<accession>A0A5C5WGE1</accession>
<dbReference type="Gene3D" id="3.40.630.30">
    <property type="match status" value="1"/>
</dbReference>
<evidence type="ECO:0000259" key="1">
    <source>
        <dbReference type="PROSITE" id="PS51186"/>
    </source>
</evidence>
<dbReference type="Proteomes" id="UP000316598">
    <property type="component" value="Unassembled WGS sequence"/>
</dbReference>
<dbReference type="EC" id="2.3.1.189" evidence="2"/>
<evidence type="ECO:0000313" key="2">
    <source>
        <dbReference type="EMBL" id="TWT49181.1"/>
    </source>
</evidence>
<dbReference type="PROSITE" id="PS51186">
    <property type="entry name" value="GNAT"/>
    <property type="match status" value="1"/>
</dbReference>
<dbReference type="Pfam" id="PF13302">
    <property type="entry name" value="Acetyltransf_3"/>
    <property type="match status" value="1"/>
</dbReference>
<comment type="caution">
    <text evidence="2">The sequence shown here is derived from an EMBL/GenBank/DDBJ whole genome shotgun (WGS) entry which is preliminary data.</text>
</comment>
<dbReference type="CDD" id="cd04301">
    <property type="entry name" value="NAT_SF"/>
    <property type="match status" value="1"/>
</dbReference>
<dbReference type="AlphaFoldDB" id="A0A5C5WGE1"/>
<protein>
    <submittedName>
        <fullName evidence="2">Mycothiol acetyltransferase</fullName>
        <ecNumber evidence="2">2.3.1.189</ecNumber>
    </submittedName>
</protein>
<proteinExistence type="predicted"/>
<keyword evidence="3" id="KW-1185">Reference proteome</keyword>
<dbReference type="InterPro" id="IPR016181">
    <property type="entry name" value="Acyl_CoA_acyltransferase"/>
</dbReference>
<feature type="domain" description="N-acetyltransferase" evidence="1">
    <location>
        <begin position="223"/>
        <end position="387"/>
    </location>
</feature>
<dbReference type="RefSeq" id="WP_146516736.1">
    <property type="nucleotide sequence ID" value="NZ_SJPI01000003.1"/>
</dbReference>
<organism evidence="2 3">
    <name type="scientific">Rubripirellula amarantea</name>
    <dbReference type="NCBI Taxonomy" id="2527999"/>
    <lineage>
        <taxon>Bacteria</taxon>
        <taxon>Pseudomonadati</taxon>
        <taxon>Planctomycetota</taxon>
        <taxon>Planctomycetia</taxon>
        <taxon>Pirellulales</taxon>
        <taxon>Pirellulaceae</taxon>
        <taxon>Rubripirellula</taxon>
    </lineage>
</organism>
<dbReference type="GO" id="GO:0035447">
    <property type="term" value="F:mycothiol synthase activity"/>
    <property type="evidence" value="ECO:0007669"/>
    <property type="project" value="UniProtKB-EC"/>
</dbReference>